<keyword evidence="3" id="KW-1185">Reference proteome</keyword>
<feature type="compositionally biased region" description="Low complexity" evidence="1">
    <location>
        <begin position="262"/>
        <end position="272"/>
    </location>
</feature>
<dbReference type="AlphaFoldDB" id="A0ABD3XB96"/>
<feature type="region of interest" description="Disordered" evidence="1">
    <location>
        <begin position="211"/>
        <end position="281"/>
    </location>
</feature>
<evidence type="ECO:0000313" key="3">
    <source>
        <dbReference type="Proteomes" id="UP001634394"/>
    </source>
</evidence>
<dbReference type="EMBL" id="JBJQND010000003">
    <property type="protein sequence ID" value="KAL3882738.1"/>
    <property type="molecule type" value="Genomic_DNA"/>
</dbReference>
<feature type="compositionally biased region" description="Basic and acidic residues" evidence="1">
    <location>
        <begin position="377"/>
        <end position="401"/>
    </location>
</feature>
<comment type="caution">
    <text evidence="2">The sequence shown here is derived from an EMBL/GenBank/DDBJ whole genome shotgun (WGS) entry which is preliminary data.</text>
</comment>
<feature type="compositionally biased region" description="Basic and acidic residues" evidence="1">
    <location>
        <begin position="230"/>
        <end position="243"/>
    </location>
</feature>
<organism evidence="2 3">
    <name type="scientific">Sinanodonta woodiana</name>
    <name type="common">Chinese pond mussel</name>
    <name type="synonym">Anodonta woodiana</name>
    <dbReference type="NCBI Taxonomy" id="1069815"/>
    <lineage>
        <taxon>Eukaryota</taxon>
        <taxon>Metazoa</taxon>
        <taxon>Spiralia</taxon>
        <taxon>Lophotrochozoa</taxon>
        <taxon>Mollusca</taxon>
        <taxon>Bivalvia</taxon>
        <taxon>Autobranchia</taxon>
        <taxon>Heteroconchia</taxon>
        <taxon>Palaeoheterodonta</taxon>
        <taxon>Unionida</taxon>
        <taxon>Unionoidea</taxon>
        <taxon>Unionidae</taxon>
        <taxon>Unioninae</taxon>
        <taxon>Sinanodonta</taxon>
    </lineage>
</organism>
<dbReference type="Proteomes" id="UP001634394">
    <property type="component" value="Unassembled WGS sequence"/>
</dbReference>
<sequence length="582" mass="66362">MPMRLTNDKFFRAERKNRCEKIRLDDKIKHFDRETSRINYEIDREKRLLASTFKNVYQTSGVCNLGLPPSNENDNVHEKSQLFRQGLRISNKRLKGWRECEKQLHKFIMHSETAMSKGKRLPFKSVLDDTDNVPEPITQPSESTLYTVYNRHDSAEDDVFDDESSKSSSQTCLFRMVKSPLEIDNEAFDVDKWEKEMIENYKALVTRPVSASNTTVTGNKRPQSSPSVRLRYETKDSESDTSRRQRPHTAHGILNNRDPSRKLSLSPRSSSSQQTRPRVKPFLITKEGVYIKTGGKYEKLPDVDKPLEKLVLVNNYVGAGTNSKLHSNLGLGTVQEDLEEEDESHASNYNVTKRDQNDADSNHTLNNVSDMFVNTDKGQEQEEYKGKPIADKFQKEKTELQRRRRRSSQVSLRSASSTLGKFVTADSAASDVSTRQKTHFTQDKVPSHEDNGPHSRMSGSVSSLYVRSSRAGSVSGMSRQSRVPEFLQADISEIYKNQEKLINEITPDKPPPITKVVTIGTLVKAAMTFSKAARKRALETMVKENNADSHEKIRQEHIRRLQSRASVLSNITSTWKVDNEDD</sequence>
<gene>
    <name evidence="2" type="ORF">ACJMK2_029049</name>
</gene>
<feature type="compositionally biased region" description="Basic and acidic residues" evidence="1">
    <location>
        <begin position="440"/>
        <end position="453"/>
    </location>
</feature>
<evidence type="ECO:0000256" key="1">
    <source>
        <dbReference type="SAM" id="MobiDB-lite"/>
    </source>
</evidence>
<accession>A0ABD3XB96</accession>
<feature type="region of interest" description="Disordered" evidence="1">
    <location>
        <begin position="338"/>
        <end position="460"/>
    </location>
</feature>
<feature type="compositionally biased region" description="Low complexity" evidence="1">
    <location>
        <begin position="408"/>
        <end position="417"/>
    </location>
</feature>
<reference evidence="2 3" key="1">
    <citation type="submission" date="2024-11" db="EMBL/GenBank/DDBJ databases">
        <title>Chromosome-level genome assembly of the freshwater bivalve Anodonta woodiana.</title>
        <authorList>
            <person name="Chen X."/>
        </authorList>
    </citation>
    <scope>NUCLEOTIDE SEQUENCE [LARGE SCALE GENOMIC DNA]</scope>
    <source>
        <strain evidence="2">MN2024</strain>
        <tissue evidence="2">Gills</tissue>
    </source>
</reference>
<feature type="compositionally biased region" description="Basic and acidic residues" evidence="1">
    <location>
        <begin position="352"/>
        <end position="361"/>
    </location>
</feature>
<evidence type="ECO:0000313" key="2">
    <source>
        <dbReference type="EMBL" id="KAL3882738.1"/>
    </source>
</evidence>
<feature type="compositionally biased region" description="Polar residues" evidence="1">
    <location>
        <begin position="211"/>
        <end position="227"/>
    </location>
</feature>
<name>A0ABD3XB96_SINWO</name>
<proteinExistence type="predicted"/>
<protein>
    <submittedName>
        <fullName evidence="2">Uncharacterized protein</fullName>
    </submittedName>
</protein>